<reference evidence="1 2" key="2">
    <citation type="submission" date="2020-05" db="EMBL/GenBank/DDBJ databases">
        <title>Draft genome sequence of Desulfovibrio sp. strainFSS-1.</title>
        <authorList>
            <person name="Shimoshige H."/>
            <person name="Kobayashi H."/>
            <person name="Maekawa T."/>
        </authorList>
    </citation>
    <scope>NUCLEOTIDE SEQUENCE [LARGE SCALE GENOMIC DNA]</scope>
    <source>
        <strain evidence="1 2">SIID29052-01</strain>
    </source>
</reference>
<dbReference type="Proteomes" id="UP000494245">
    <property type="component" value="Unassembled WGS sequence"/>
</dbReference>
<accession>A0A6V8LM30</accession>
<dbReference type="RefSeq" id="WP_173083068.1">
    <property type="nucleotide sequence ID" value="NZ_BLTE01000006.1"/>
</dbReference>
<protein>
    <submittedName>
        <fullName evidence="1">Uncharacterized protein</fullName>
    </submittedName>
</protein>
<organism evidence="1 2">
    <name type="scientific">Fundidesulfovibrio magnetotacticus</name>
    <dbReference type="NCBI Taxonomy" id="2730080"/>
    <lineage>
        <taxon>Bacteria</taxon>
        <taxon>Pseudomonadati</taxon>
        <taxon>Thermodesulfobacteriota</taxon>
        <taxon>Desulfovibrionia</taxon>
        <taxon>Desulfovibrionales</taxon>
        <taxon>Desulfovibrionaceae</taxon>
        <taxon>Fundidesulfovibrio</taxon>
    </lineage>
</organism>
<keyword evidence="2" id="KW-1185">Reference proteome</keyword>
<name>A0A6V8LM30_9BACT</name>
<dbReference type="AlphaFoldDB" id="A0A6V8LM30"/>
<proteinExistence type="predicted"/>
<dbReference type="EMBL" id="BLTE01000006">
    <property type="protein sequence ID" value="GFK93732.1"/>
    <property type="molecule type" value="Genomic_DNA"/>
</dbReference>
<comment type="caution">
    <text evidence="1">The sequence shown here is derived from an EMBL/GenBank/DDBJ whole genome shotgun (WGS) entry which is preliminary data.</text>
</comment>
<reference evidence="1 2" key="1">
    <citation type="submission" date="2020-04" db="EMBL/GenBank/DDBJ databases">
        <authorList>
            <consortium name="Desulfovibrio sp. FSS-1 genome sequencing consortium"/>
            <person name="Shimoshige H."/>
            <person name="Kobayashi H."/>
            <person name="Maekawa T."/>
        </authorList>
    </citation>
    <scope>NUCLEOTIDE SEQUENCE [LARGE SCALE GENOMIC DNA]</scope>
    <source>
        <strain evidence="1 2">SIID29052-01</strain>
    </source>
</reference>
<gene>
    <name evidence="1" type="ORF">NNJEOMEG_01566</name>
</gene>
<evidence type="ECO:0000313" key="1">
    <source>
        <dbReference type="EMBL" id="GFK93732.1"/>
    </source>
</evidence>
<sequence length="81" mass="9737">MEWVEKVKNFFAGEKKDLLDPEMRKEAFLLLTEVQGQARWDEFAMTVRQTIITRHPVQKPSFAEMEAEMREVHKLFEPWLN</sequence>
<evidence type="ECO:0000313" key="2">
    <source>
        <dbReference type="Proteomes" id="UP000494245"/>
    </source>
</evidence>